<sequence>MSNFRQRFPSLLFCGALFAASALHGAAQAAPNPVVAPGARFTVITPECIRIEYAADGKFVDERSLFAVERKARYNGFQLSKSGDSETIDTGAIRLTYTPDGKPLGPGNLSAKIKTDKGYADWTPGAANPGNLGGTIRTLDQVKGPVDLGEGLLSRDGWYVIDDSRTPLLTSDWVRSRPRENGTDWYLFGYGSDYKGALKSLVTIGGAAPLPRRYAMGLWYSRYWPFSSDEYHAVVQEYTQHDFPLDNIVMDMDWHRDGWTGWSWNNKLIPDPKGLLSWFHQQGLHVTLNMHPADGVAPYEDQYAPFMKAMGEDPAQQKNLPFDAGSKKYMDAFFTQVLAPLENDGVDFWWLDWQQYPYTRSVPDLTNLFWMNELLYKRTEHASERGVSLSRWAGWGDHRHPIQFSGDADTGWAMLGFEVPFTSTAGNVGCYYWSHDIGGHMGGRNEESYTRWCQFGATTAALRSHSTRDAATDRRPWNYPKWAEDSMRVSFHLRSEMLPYIYSSARETYSTGVSLNRPLYLEYPGEEKAYHNGQEYLLGDNILAAPIAMPGVGPGRVGRQSVWFPKGATWYNTFTGEQYEGGAEKVVSADINEFPLYARGGVPIPMQPYAARPATTPLTTLRVRCYPGEDGKAGSYTLYEDDGDSQKYAAGAYAATPLSYVRHGDWVTVTIGAAKGRYSGQPDQRAYSIELPNTRKATEATVNGQRAAALYDTNLCVTHINTPPYPIGKMVKIVVHAAAVDPTALSALAQSRRVEGVAGEAARGKTWKEVLDGTSGLTDAQKEALLALGGVAIMHRYHEAAFSGPRHWDYYELGGEVADLTSRSPYEPRVSFQIDGTDYKLPLGPAIAEPNNVALKAHATASSSEDGHTPAGAIDGVADGYPSAPAAEWSSGEETVGATLTLTWDTPQTVGQIALYDRPNTTDQVTSGVITFSDGSTLDVGALPDDGIAPLTLNFPAKTITSLTFKVTGVKASTQHTGLAEIVVRRAG</sequence>
<dbReference type="InterPro" id="IPR008979">
    <property type="entry name" value="Galactose-bd-like_sf"/>
</dbReference>
<keyword evidence="2" id="KW-0378">Hydrolase</keyword>
<reference evidence="7 8" key="1">
    <citation type="journal article" date="2019" name="Int. J. Syst. Evol. Microbiol.">
        <title>Capsulimonas corticalis gen. nov., sp. nov., an aerobic capsulated bacterium, of a novel bacterial order, Capsulimonadales ord. nov., of the class Armatimonadia of the phylum Armatimonadetes.</title>
        <authorList>
            <person name="Li J."/>
            <person name="Kudo C."/>
            <person name="Tonouchi A."/>
        </authorList>
    </citation>
    <scope>NUCLEOTIDE SEQUENCE [LARGE SCALE GENOMIC DNA]</scope>
    <source>
        <strain evidence="7 8">AX-7</strain>
    </source>
</reference>
<accession>A0A402CUH3</accession>
<dbReference type="InterPro" id="IPR051816">
    <property type="entry name" value="Glycosyl_Hydrolase_31"/>
</dbReference>
<dbReference type="EMBL" id="AP025739">
    <property type="protein sequence ID" value="BDI28964.1"/>
    <property type="molecule type" value="Genomic_DNA"/>
</dbReference>
<dbReference type="Proteomes" id="UP000287394">
    <property type="component" value="Chromosome"/>
</dbReference>
<dbReference type="InterPro" id="IPR055826">
    <property type="entry name" value="DUF7402"/>
</dbReference>
<dbReference type="SUPFAM" id="SSF49785">
    <property type="entry name" value="Galactose-binding domain-like"/>
    <property type="match status" value="1"/>
</dbReference>
<dbReference type="Pfam" id="PF21365">
    <property type="entry name" value="Glyco_hydro_31_3rd"/>
    <property type="match status" value="1"/>
</dbReference>
<dbReference type="InterPro" id="IPR048395">
    <property type="entry name" value="Glyco_hydro_31_C"/>
</dbReference>
<dbReference type="GO" id="GO:0005975">
    <property type="term" value="P:carbohydrate metabolic process"/>
    <property type="evidence" value="ECO:0007669"/>
    <property type="project" value="InterPro"/>
</dbReference>
<feature type="domain" description="Glycoside hydrolase family 31 TIM barrel" evidence="3">
    <location>
        <begin position="209"/>
        <end position="503"/>
    </location>
</feature>
<evidence type="ECO:0000313" key="7">
    <source>
        <dbReference type="EMBL" id="BDI28964.1"/>
    </source>
</evidence>
<dbReference type="SUPFAM" id="SSF51445">
    <property type="entry name" value="(Trans)glycosidases"/>
    <property type="match status" value="1"/>
</dbReference>
<dbReference type="GO" id="GO:0004553">
    <property type="term" value="F:hydrolase activity, hydrolyzing O-glycosyl compounds"/>
    <property type="evidence" value="ECO:0007669"/>
    <property type="project" value="InterPro"/>
</dbReference>
<evidence type="ECO:0000313" key="8">
    <source>
        <dbReference type="Proteomes" id="UP000287394"/>
    </source>
</evidence>
<name>A0A402CUH3_9BACT</name>
<dbReference type="PANTHER" id="PTHR43863">
    <property type="entry name" value="HYDROLASE, PUTATIVE (AFU_ORTHOLOGUE AFUA_1G03140)-RELATED"/>
    <property type="match status" value="1"/>
</dbReference>
<keyword evidence="2" id="KW-0326">Glycosidase</keyword>
<dbReference type="CDD" id="cd06595">
    <property type="entry name" value="GH31_u1"/>
    <property type="match status" value="1"/>
</dbReference>
<dbReference type="Pfam" id="PF17137">
    <property type="entry name" value="DUF5110"/>
    <property type="match status" value="1"/>
</dbReference>
<keyword evidence="8" id="KW-1185">Reference proteome</keyword>
<dbReference type="PANTHER" id="PTHR43863:SF2">
    <property type="entry name" value="MALTASE-GLUCOAMYLASE"/>
    <property type="match status" value="1"/>
</dbReference>
<feature type="domain" description="DUF7402" evidence="6">
    <location>
        <begin position="852"/>
        <end position="984"/>
    </location>
</feature>
<dbReference type="KEGG" id="ccot:CCAX7_10150"/>
<gene>
    <name evidence="7" type="ORF">CCAX7_10150</name>
</gene>
<evidence type="ECO:0000259" key="3">
    <source>
        <dbReference type="Pfam" id="PF01055"/>
    </source>
</evidence>
<dbReference type="OrthoDB" id="176168at2"/>
<organism evidence="7 8">
    <name type="scientific">Capsulimonas corticalis</name>
    <dbReference type="NCBI Taxonomy" id="2219043"/>
    <lineage>
        <taxon>Bacteria</taxon>
        <taxon>Bacillati</taxon>
        <taxon>Armatimonadota</taxon>
        <taxon>Armatimonadia</taxon>
        <taxon>Capsulimonadales</taxon>
        <taxon>Capsulimonadaceae</taxon>
        <taxon>Capsulimonas</taxon>
    </lineage>
</organism>
<dbReference type="Pfam" id="PF24135">
    <property type="entry name" value="DUF7402"/>
    <property type="match status" value="1"/>
</dbReference>
<dbReference type="InterPro" id="IPR033403">
    <property type="entry name" value="DUF5110"/>
</dbReference>
<dbReference type="SUPFAM" id="SSF51011">
    <property type="entry name" value="Glycosyl hydrolase domain"/>
    <property type="match status" value="1"/>
</dbReference>
<evidence type="ECO:0000259" key="4">
    <source>
        <dbReference type="Pfam" id="PF17137"/>
    </source>
</evidence>
<protein>
    <submittedName>
        <fullName evidence="7">Uncharacterized protein</fullName>
    </submittedName>
</protein>
<feature type="domain" description="Glycosyl hydrolase family 31 C-terminal" evidence="5">
    <location>
        <begin position="513"/>
        <end position="601"/>
    </location>
</feature>
<proteinExistence type="inferred from homology"/>
<dbReference type="Gene3D" id="3.20.20.80">
    <property type="entry name" value="Glycosidases"/>
    <property type="match status" value="1"/>
</dbReference>
<evidence type="ECO:0000256" key="1">
    <source>
        <dbReference type="ARBA" id="ARBA00007806"/>
    </source>
</evidence>
<evidence type="ECO:0000259" key="6">
    <source>
        <dbReference type="Pfam" id="PF24135"/>
    </source>
</evidence>
<dbReference type="InterPro" id="IPR000322">
    <property type="entry name" value="Glyco_hydro_31_TIM"/>
</dbReference>
<comment type="similarity">
    <text evidence="1 2">Belongs to the glycosyl hydrolase 31 family.</text>
</comment>
<dbReference type="Pfam" id="PF01055">
    <property type="entry name" value="Glyco_hydro_31_2nd"/>
    <property type="match status" value="1"/>
</dbReference>
<evidence type="ECO:0000256" key="2">
    <source>
        <dbReference type="RuleBase" id="RU361185"/>
    </source>
</evidence>
<dbReference type="Gene3D" id="2.60.120.260">
    <property type="entry name" value="Galactose-binding domain-like"/>
    <property type="match status" value="1"/>
</dbReference>
<dbReference type="Gene3D" id="2.60.40.1180">
    <property type="entry name" value="Golgi alpha-mannosidase II"/>
    <property type="match status" value="2"/>
</dbReference>
<dbReference type="InterPro" id="IPR017853">
    <property type="entry name" value="GH"/>
</dbReference>
<feature type="domain" description="DUF5110" evidence="4">
    <location>
        <begin position="621"/>
        <end position="693"/>
    </location>
</feature>
<dbReference type="InterPro" id="IPR013780">
    <property type="entry name" value="Glyco_hydro_b"/>
</dbReference>
<dbReference type="AlphaFoldDB" id="A0A402CUH3"/>
<evidence type="ECO:0000259" key="5">
    <source>
        <dbReference type="Pfam" id="PF21365"/>
    </source>
</evidence>
<dbReference type="RefSeq" id="WP_119321017.1">
    <property type="nucleotide sequence ID" value="NZ_AP025739.1"/>
</dbReference>